<keyword evidence="3" id="KW-1185">Reference proteome</keyword>
<dbReference type="Proteomes" id="UP000076842">
    <property type="component" value="Unassembled WGS sequence"/>
</dbReference>
<dbReference type="EMBL" id="KV423954">
    <property type="protein sequence ID" value="KZT58139.1"/>
    <property type="molecule type" value="Genomic_DNA"/>
</dbReference>
<dbReference type="STRING" id="1353952.A0A165GJ73"/>
<protein>
    <submittedName>
        <fullName evidence="2">Uncharacterized protein</fullName>
    </submittedName>
</protein>
<dbReference type="OrthoDB" id="3037951at2759"/>
<evidence type="ECO:0000313" key="3">
    <source>
        <dbReference type="Proteomes" id="UP000076842"/>
    </source>
</evidence>
<reference evidence="2 3" key="1">
    <citation type="journal article" date="2016" name="Mol. Biol. Evol.">
        <title>Comparative Genomics of Early-Diverging Mushroom-Forming Fungi Provides Insights into the Origins of Lignocellulose Decay Capabilities.</title>
        <authorList>
            <person name="Nagy L.G."/>
            <person name="Riley R."/>
            <person name="Tritt A."/>
            <person name="Adam C."/>
            <person name="Daum C."/>
            <person name="Floudas D."/>
            <person name="Sun H."/>
            <person name="Yadav J.S."/>
            <person name="Pangilinan J."/>
            <person name="Larsson K.H."/>
            <person name="Matsuura K."/>
            <person name="Barry K."/>
            <person name="Labutti K."/>
            <person name="Kuo R."/>
            <person name="Ohm R.A."/>
            <person name="Bhattacharya S.S."/>
            <person name="Shirouzu T."/>
            <person name="Yoshinaga Y."/>
            <person name="Martin F.M."/>
            <person name="Grigoriev I.V."/>
            <person name="Hibbett D.S."/>
        </authorList>
    </citation>
    <scope>NUCLEOTIDE SEQUENCE [LARGE SCALE GENOMIC DNA]</scope>
    <source>
        <strain evidence="2 3">HHB12733</strain>
    </source>
</reference>
<dbReference type="InParanoid" id="A0A165GJ73"/>
<evidence type="ECO:0000256" key="1">
    <source>
        <dbReference type="SAM" id="MobiDB-lite"/>
    </source>
</evidence>
<dbReference type="AlphaFoldDB" id="A0A165GJ73"/>
<sequence>MTSADVLPRAVDLLAAHTSLLSKVRQTQQLNHSLLSSAFPEQSRPAAVTAVLQAPLTDASHTQVPILSSPASPPPPKRPLPDRPDLPPAKRARMAKYRNYVPEEETVRNDYSQHYVDTGDWPQNYVQGAELERRFEECVRCLSQHQHMLILIQVSQATPSVAAEEGCGG</sequence>
<name>A0A165GJ73_9BASI</name>
<organism evidence="2 3">
    <name type="scientific">Calocera cornea HHB12733</name>
    <dbReference type="NCBI Taxonomy" id="1353952"/>
    <lineage>
        <taxon>Eukaryota</taxon>
        <taxon>Fungi</taxon>
        <taxon>Dikarya</taxon>
        <taxon>Basidiomycota</taxon>
        <taxon>Agaricomycotina</taxon>
        <taxon>Dacrymycetes</taxon>
        <taxon>Dacrymycetales</taxon>
        <taxon>Dacrymycetaceae</taxon>
        <taxon>Calocera</taxon>
    </lineage>
</organism>
<gene>
    <name evidence="2" type="ORF">CALCODRAFT_255663</name>
</gene>
<proteinExistence type="predicted"/>
<feature type="region of interest" description="Disordered" evidence="1">
    <location>
        <begin position="61"/>
        <end position="91"/>
    </location>
</feature>
<accession>A0A165GJ73</accession>
<evidence type="ECO:0000313" key="2">
    <source>
        <dbReference type="EMBL" id="KZT58139.1"/>
    </source>
</evidence>